<dbReference type="InterPro" id="IPR014592">
    <property type="entry name" value="P-loop_UCP034888"/>
</dbReference>
<sequence>MIKHLAIKNFKLYKEVNLPLNRLNLLTGINGRGKSTVLQAFLLMSQSAQINRATAQIYLNGDDVKLGTFDDVKSKEVSFSEPICFTFHYDEIVCRYFLYSNQTDASELNIDKIVVESPGFELGLRKSEMGDDLYQFYSSTHPLNKKVLLPLFDLFLSNSTIEHYLPQASLREIRNVINLVGIHYVSADRIGPRIYYENKSLGHFIRVGALGENTVNVLYHKGNDHVNDTILRGYCKIFGEDYKEMSSTIEDNTNYWVDKIFQGAQVKVESIKGEDLLKLRIKSDKKGAYYKPTNVGYGFSYSLSIIVAGLIAKPGEILIVENPEAHLHPYAQSIMAKFLSLVASTGVQVFVESHSDHILNGFRIAVKNKIIDSTHLNVLYFDHRLDNFFEKIDVDEDGGIDKWPISFFDQSVNDLNYLLGI</sequence>
<evidence type="ECO:0000313" key="3">
    <source>
        <dbReference type="EMBL" id="UWN66255.1"/>
    </source>
</evidence>
<feature type="domain" description="DUF3696" evidence="1">
    <location>
        <begin position="371"/>
        <end position="417"/>
    </location>
</feature>
<dbReference type="Gene3D" id="3.40.50.300">
    <property type="entry name" value="P-loop containing nucleotide triphosphate hydrolases"/>
    <property type="match status" value="1"/>
</dbReference>
<dbReference type="SUPFAM" id="SSF52540">
    <property type="entry name" value="P-loop containing nucleoside triphosphate hydrolases"/>
    <property type="match status" value="1"/>
</dbReference>
<dbReference type="PANTHER" id="PTHR43581:SF2">
    <property type="entry name" value="EXCINUCLEASE ATPASE SUBUNIT"/>
    <property type="match status" value="1"/>
</dbReference>
<accession>A0ABY5V9G4</accession>
<gene>
    <name evidence="3" type="ORF">NQ519_05335</name>
</gene>
<dbReference type="RefSeq" id="WP_083871177.1">
    <property type="nucleotide sequence ID" value="NZ_CP102252.1"/>
</dbReference>
<keyword evidence="4" id="KW-1185">Reference proteome</keyword>
<dbReference type="PANTHER" id="PTHR43581">
    <property type="entry name" value="ATP/GTP PHOSPHATASE"/>
    <property type="match status" value="1"/>
</dbReference>
<dbReference type="Pfam" id="PF13304">
    <property type="entry name" value="AAA_21"/>
    <property type="match status" value="1"/>
</dbReference>
<evidence type="ECO:0000259" key="1">
    <source>
        <dbReference type="Pfam" id="PF12476"/>
    </source>
</evidence>
<dbReference type="InterPro" id="IPR022532">
    <property type="entry name" value="DUF3696"/>
</dbReference>
<organism evidence="3 4">
    <name type="scientific">Alistipes senegalensis JC50</name>
    <dbReference type="NCBI Taxonomy" id="1033732"/>
    <lineage>
        <taxon>Bacteria</taxon>
        <taxon>Pseudomonadati</taxon>
        <taxon>Bacteroidota</taxon>
        <taxon>Bacteroidia</taxon>
        <taxon>Bacteroidales</taxon>
        <taxon>Rikenellaceae</taxon>
        <taxon>Alistipes</taxon>
    </lineage>
</organism>
<evidence type="ECO:0000313" key="4">
    <source>
        <dbReference type="Proteomes" id="UP001058267"/>
    </source>
</evidence>
<dbReference type="Pfam" id="PF12476">
    <property type="entry name" value="DUF3696"/>
    <property type="match status" value="1"/>
</dbReference>
<feature type="domain" description="ATPase AAA-type core" evidence="2">
    <location>
        <begin position="23"/>
        <end position="360"/>
    </location>
</feature>
<proteinExistence type="predicted"/>
<reference evidence="3" key="1">
    <citation type="journal article" date="2022" name="Cell">
        <title>Design, construction, and in vivo augmentation of a complex gut microbiome.</title>
        <authorList>
            <person name="Cheng A.G."/>
            <person name="Ho P.Y."/>
            <person name="Aranda-Diaz A."/>
            <person name="Jain S."/>
            <person name="Yu F.B."/>
            <person name="Meng X."/>
            <person name="Wang M."/>
            <person name="Iakiviak M."/>
            <person name="Nagashima K."/>
            <person name="Zhao A."/>
            <person name="Murugkar P."/>
            <person name="Patil A."/>
            <person name="Atabakhsh K."/>
            <person name="Weakley A."/>
            <person name="Yan J."/>
            <person name="Brumbaugh A.R."/>
            <person name="Higginbottom S."/>
            <person name="Dimas A."/>
            <person name="Shiver A.L."/>
            <person name="Deutschbauer A."/>
            <person name="Neff N."/>
            <person name="Sonnenburg J.L."/>
            <person name="Huang K.C."/>
            <person name="Fischbach M.A."/>
        </authorList>
    </citation>
    <scope>NUCLEOTIDE SEQUENCE</scope>
    <source>
        <strain evidence="3">JC50</strain>
    </source>
</reference>
<dbReference type="InterPro" id="IPR051396">
    <property type="entry name" value="Bact_Antivir_Def_Nuclease"/>
</dbReference>
<name>A0ABY5V9G4_9BACT</name>
<dbReference type="InterPro" id="IPR027417">
    <property type="entry name" value="P-loop_NTPase"/>
</dbReference>
<dbReference type="Proteomes" id="UP001058267">
    <property type="component" value="Chromosome"/>
</dbReference>
<evidence type="ECO:0000259" key="2">
    <source>
        <dbReference type="Pfam" id="PF13304"/>
    </source>
</evidence>
<dbReference type="InterPro" id="IPR003959">
    <property type="entry name" value="ATPase_AAA_core"/>
</dbReference>
<dbReference type="EMBL" id="CP102252">
    <property type="protein sequence ID" value="UWN66255.1"/>
    <property type="molecule type" value="Genomic_DNA"/>
</dbReference>
<dbReference type="PIRSF" id="PIRSF034888">
    <property type="entry name" value="P-loop_UCP034888"/>
    <property type="match status" value="1"/>
</dbReference>
<protein>
    <submittedName>
        <fullName evidence="3">DUF3696 domain-containing protein</fullName>
    </submittedName>
</protein>